<sequence>MKKEKSNSLLCPALINLADWKDQARFLTILKHQKSNDWHLKYANESSIFLRLLCWMGFLVDSDKTLKRRIIFRSFFSMLFLALIDNAILSFFQNRVGYYLRLALIYLLTYVLSVIIWCEMRHKRKDLSTFLRFIHEIHPYTQRKEISFLFYCVCFSPIILSTLNSTSKNLESKACTYMYKYPIKDFQWQFLIVFIKSIFYFVLYPMFPALVVILHCVLCQRLCGLINHLRTKVERCPSEKFTVSAQSNILKLKTRIDDVMILMQKLLYLPSFLACILNFCSCCCAVAWLALGYRKESDESLFTLFSLFLIISVASQLAYFWFVGGLPIAMDAFREEFCKKVQHRLLSVGRTDEIDFEKGLYQKPSFVLSGCDVFYFRRSSILGLMGAILTYTLLLVTS</sequence>
<dbReference type="OrthoDB" id="6448615at2759"/>
<evidence type="ECO:0000256" key="1">
    <source>
        <dbReference type="SAM" id="Phobius"/>
    </source>
</evidence>
<organism evidence="2 3">
    <name type="scientific">Trichonephila clavata</name>
    <name type="common">Joro spider</name>
    <name type="synonym">Nephila clavata</name>
    <dbReference type="NCBI Taxonomy" id="2740835"/>
    <lineage>
        <taxon>Eukaryota</taxon>
        <taxon>Metazoa</taxon>
        <taxon>Ecdysozoa</taxon>
        <taxon>Arthropoda</taxon>
        <taxon>Chelicerata</taxon>
        <taxon>Arachnida</taxon>
        <taxon>Araneae</taxon>
        <taxon>Araneomorphae</taxon>
        <taxon>Entelegynae</taxon>
        <taxon>Araneoidea</taxon>
        <taxon>Nephilidae</taxon>
        <taxon>Trichonephila</taxon>
    </lineage>
</organism>
<reference evidence="2" key="1">
    <citation type="submission" date="2020-07" db="EMBL/GenBank/DDBJ databases">
        <title>Multicomponent nature underlies the extraordinary mechanical properties of spider dragline silk.</title>
        <authorList>
            <person name="Kono N."/>
            <person name="Nakamura H."/>
            <person name="Mori M."/>
            <person name="Yoshida Y."/>
            <person name="Ohtoshi R."/>
            <person name="Malay A.D."/>
            <person name="Moran D.A.P."/>
            <person name="Tomita M."/>
            <person name="Numata K."/>
            <person name="Arakawa K."/>
        </authorList>
    </citation>
    <scope>NUCLEOTIDE SEQUENCE</scope>
</reference>
<feature type="transmembrane region" description="Helical" evidence="1">
    <location>
        <begin position="98"/>
        <end position="118"/>
    </location>
</feature>
<keyword evidence="1" id="KW-1133">Transmembrane helix</keyword>
<feature type="transmembrane region" description="Helical" evidence="1">
    <location>
        <begin position="301"/>
        <end position="322"/>
    </location>
</feature>
<keyword evidence="1" id="KW-0812">Transmembrane</keyword>
<feature type="transmembrane region" description="Helical" evidence="1">
    <location>
        <begin position="375"/>
        <end position="396"/>
    </location>
</feature>
<feature type="transmembrane region" description="Helical" evidence="1">
    <location>
        <begin position="186"/>
        <end position="203"/>
    </location>
</feature>
<protein>
    <submittedName>
        <fullName evidence="2">Uncharacterized protein</fullName>
    </submittedName>
</protein>
<keyword evidence="3" id="KW-1185">Reference proteome</keyword>
<dbReference type="Proteomes" id="UP000887116">
    <property type="component" value="Unassembled WGS sequence"/>
</dbReference>
<name>A0A8X6KJF8_TRICU</name>
<evidence type="ECO:0000313" key="3">
    <source>
        <dbReference type="Proteomes" id="UP000887116"/>
    </source>
</evidence>
<evidence type="ECO:0000313" key="2">
    <source>
        <dbReference type="EMBL" id="GFQ77930.1"/>
    </source>
</evidence>
<comment type="caution">
    <text evidence="2">The sequence shown here is derived from an EMBL/GenBank/DDBJ whole genome shotgun (WGS) entry which is preliminary data.</text>
</comment>
<accession>A0A8X6KJF8</accession>
<dbReference type="EMBL" id="BMAO01031833">
    <property type="protein sequence ID" value="GFQ77930.1"/>
    <property type="molecule type" value="Genomic_DNA"/>
</dbReference>
<proteinExistence type="predicted"/>
<gene>
    <name evidence="2" type="primary">AVEN_124541_1</name>
    <name evidence="2" type="ORF">TNCT_481571</name>
</gene>
<feature type="transmembrane region" description="Helical" evidence="1">
    <location>
        <begin position="267"/>
        <end position="289"/>
    </location>
</feature>
<feature type="transmembrane region" description="Helical" evidence="1">
    <location>
        <begin position="70"/>
        <end position="92"/>
    </location>
</feature>
<keyword evidence="1" id="KW-0472">Membrane</keyword>
<dbReference type="AlphaFoldDB" id="A0A8X6KJF8"/>